<keyword evidence="1" id="KW-0472">Membrane</keyword>
<dbReference type="InterPro" id="IPR001128">
    <property type="entry name" value="Cyt_P450"/>
</dbReference>
<feature type="transmembrane region" description="Helical" evidence="1">
    <location>
        <begin position="12"/>
        <end position="33"/>
    </location>
</feature>
<evidence type="ECO:0000256" key="1">
    <source>
        <dbReference type="SAM" id="Phobius"/>
    </source>
</evidence>
<accession>A0A9N9DSK0</accession>
<dbReference type="GO" id="GO:0004497">
    <property type="term" value="F:monooxygenase activity"/>
    <property type="evidence" value="ECO:0007669"/>
    <property type="project" value="InterPro"/>
</dbReference>
<dbReference type="SUPFAM" id="SSF48264">
    <property type="entry name" value="Cytochrome P450"/>
    <property type="match status" value="1"/>
</dbReference>
<comment type="caution">
    <text evidence="2">The sequence shown here is derived from an EMBL/GenBank/DDBJ whole genome shotgun (WGS) entry which is preliminary data.</text>
</comment>
<dbReference type="Gene3D" id="1.10.630.10">
    <property type="entry name" value="Cytochrome P450"/>
    <property type="match status" value="1"/>
</dbReference>
<organism evidence="2 3">
    <name type="scientific">Funneliformis mosseae</name>
    <name type="common">Endomycorrhizal fungus</name>
    <name type="synonym">Glomus mosseae</name>
    <dbReference type="NCBI Taxonomy" id="27381"/>
    <lineage>
        <taxon>Eukaryota</taxon>
        <taxon>Fungi</taxon>
        <taxon>Fungi incertae sedis</taxon>
        <taxon>Mucoromycota</taxon>
        <taxon>Glomeromycotina</taxon>
        <taxon>Glomeromycetes</taxon>
        <taxon>Glomerales</taxon>
        <taxon>Glomeraceae</taxon>
        <taxon>Funneliformis</taxon>
    </lineage>
</organism>
<dbReference type="EMBL" id="CAJVPP010004221">
    <property type="protein sequence ID" value="CAG8645875.1"/>
    <property type="molecule type" value="Genomic_DNA"/>
</dbReference>
<dbReference type="AlphaFoldDB" id="A0A9N9DSK0"/>
<sequence length="396" mass="43539">MGLFHTIFGDIKLTDVLIGLLTITCSYVFYFYYKYFTRLNPLPGPIPLPLIGSFAIFMEDIDAWFFRLNKIYGRDGIFELNIAGNRQIIMTRTDYVDKFMTSSTSSHIMRTANNGLLDLFDLHNKGVGLNHSYQHWKFNRQIFSQAVMPLSLTNKPSNILNQLFEEMAGLWIDLKPENDYGTTIDMAAWLRRFTADFISLLTTGKHISVMNHYRGKLKRDVMTEEMIESEEFIDCINTFVSDNQIIFVPKILKDLPLIKPRPLELVGTVVGLELVGTVVGFELVGTVVGLELVGTVVGLELVGTVVGLDLVGTVVGLELVGTVVGLELVGTVVGLELVGTVVGLDLVGTVVGLELVGTVVGLELVGTVVGLELVETLMLSGVRGVDMGVGNNNNSK</sequence>
<protein>
    <submittedName>
        <fullName evidence="2">9351_t:CDS:1</fullName>
    </submittedName>
</protein>
<dbReference type="GO" id="GO:0020037">
    <property type="term" value="F:heme binding"/>
    <property type="evidence" value="ECO:0007669"/>
    <property type="project" value="InterPro"/>
</dbReference>
<dbReference type="GO" id="GO:0005506">
    <property type="term" value="F:iron ion binding"/>
    <property type="evidence" value="ECO:0007669"/>
    <property type="project" value="InterPro"/>
</dbReference>
<dbReference type="InterPro" id="IPR036396">
    <property type="entry name" value="Cyt_P450_sf"/>
</dbReference>
<gene>
    <name evidence="2" type="ORF">FMOSSE_LOCUS11227</name>
</gene>
<reference evidence="2" key="1">
    <citation type="submission" date="2021-06" db="EMBL/GenBank/DDBJ databases">
        <authorList>
            <person name="Kallberg Y."/>
            <person name="Tangrot J."/>
            <person name="Rosling A."/>
        </authorList>
    </citation>
    <scope>NUCLEOTIDE SEQUENCE</scope>
    <source>
        <strain evidence="2">87-6 pot B 2015</strain>
    </source>
</reference>
<evidence type="ECO:0000313" key="2">
    <source>
        <dbReference type="EMBL" id="CAG8645875.1"/>
    </source>
</evidence>
<dbReference type="Pfam" id="PF00067">
    <property type="entry name" value="p450"/>
    <property type="match status" value="1"/>
</dbReference>
<dbReference type="Proteomes" id="UP000789375">
    <property type="component" value="Unassembled WGS sequence"/>
</dbReference>
<proteinExistence type="predicted"/>
<keyword evidence="1" id="KW-0812">Transmembrane</keyword>
<name>A0A9N9DSK0_FUNMO</name>
<feature type="transmembrane region" description="Helical" evidence="1">
    <location>
        <begin position="45"/>
        <end position="66"/>
    </location>
</feature>
<dbReference type="GO" id="GO:0016705">
    <property type="term" value="F:oxidoreductase activity, acting on paired donors, with incorporation or reduction of molecular oxygen"/>
    <property type="evidence" value="ECO:0007669"/>
    <property type="project" value="InterPro"/>
</dbReference>
<keyword evidence="3" id="KW-1185">Reference proteome</keyword>
<keyword evidence="1" id="KW-1133">Transmembrane helix</keyword>
<evidence type="ECO:0000313" key="3">
    <source>
        <dbReference type="Proteomes" id="UP000789375"/>
    </source>
</evidence>